<sequence>MTFSICVQEETDAGTVYGVAVTTDAPAVGALAPYVSRRGAVSTQAFVNVRLGRRGIALLEDVPLEQALSGVLVRDEHDGLRQLHGVADDDVFAYTGDETDPWSGDETYPEEGVSVAGNMLAGPEALPAAADAFLATDPANTVDAGLVPRLIDALAAGVEVGGDKRGHSSAAVCVSAPKTTAYHDLRVDHADDPIAEIRRVYEAAYDASDGFSEDSKERIFD</sequence>
<dbReference type="PANTHER" id="PTHR39328">
    <property type="entry name" value="BLL2871 PROTEIN"/>
    <property type="match status" value="1"/>
</dbReference>
<comment type="caution">
    <text evidence="1">The sequence shown here is derived from an EMBL/GenBank/DDBJ whole genome shotgun (WGS) entry which is preliminary data.</text>
</comment>
<reference evidence="1 2" key="1">
    <citation type="journal article" date="2019" name="Int. J. Syst. Evol. Microbiol.">
        <title>The Global Catalogue of Microorganisms (GCM) 10K type strain sequencing project: providing services to taxonomists for standard genome sequencing and annotation.</title>
        <authorList>
            <consortium name="The Broad Institute Genomics Platform"/>
            <consortium name="The Broad Institute Genome Sequencing Center for Infectious Disease"/>
            <person name="Wu L."/>
            <person name="Ma J."/>
        </authorList>
    </citation>
    <scope>NUCLEOTIDE SEQUENCE [LARGE SCALE GENOMIC DNA]</scope>
    <source>
        <strain evidence="1 2">CGMCC 1.16026</strain>
    </source>
</reference>
<gene>
    <name evidence="1" type="ORF">ACFPJA_15390</name>
</gene>
<dbReference type="SUPFAM" id="SSF56235">
    <property type="entry name" value="N-terminal nucleophile aminohydrolases (Ntn hydrolases)"/>
    <property type="match status" value="1"/>
</dbReference>
<name>A0ABD5QVE2_9EURY</name>
<organism evidence="1 2">
    <name type="scientific">Halorubrum glutamatedens</name>
    <dbReference type="NCBI Taxonomy" id="2707018"/>
    <lineage>
        <taxon>Archaea</taxon>
        <taxon>Methanobacteriati</taxon>
        <taxon>Methanobacteriota</taxon>
        <taxon>Stenosarchaea group</taxon>
        <taxon>Halobacteria</taxon>
        <taxon>Halobacteriales</taxon>
        <taxon>Haloferacaceae</taxon>
        <taxon>Halorubrum</taxon>
    </lineage>
</organism>
<proteinExistence type="predicted"/>
<dbReference type="InterPro" id="IPR029055">
    <property type="entry name" value="Ntn_hydrolases_N"/>
</dbReference>
<dbReference type="Gene3D" id="3.60.20.10">
    <property type="entry name" value="Glutamine Phosphoribosylpyrophosphate, subunit 1, domain 1"/>
    <property type="match status" value="1"/>
</dbReference>
<dbReference type="PANTHER" id="PTHR39328:SF1">
    <property type="entry name" value="BLL2871 PROTEIN"/>
    <property type="match status" value="1"/>
</dbReference>
<evidence type="ECO:0000313" key="1">
    <source>
        <dbReference type="EMBL" id="MFC5136097.1"/>
    </source>
</evidence>
<dbReference type="InterPro" id="IPR010430">
    <property type="entry name" value="DUF1028"/>
</dbReference>
<dbReference type="RefSeq" id="WP_122105843.1">
    <property type="nucleotide sequence ID" value="NZ_JBHSKV010000021.1"/>
</dbReference>
<keyword evidence="2" id="KW-1185">Reference proteome</keyword>
<dbReference type="Pfam" id="PF06267">
    <property type="entry name" value="DUF1028"/>
    <property type="match status" value="1"/>
</dbReference>
<dbReference type="Proteomes" id="UP001596145">
    <property type="component" value="Unassembled WGS sequence"/>
</dbReference>
<accession>A0ABD5QVE2</accession>
<protein>
    <submittedName>
        <fullName evidence="1">DUF1028 domain-containing protein</fullName>
    </submittedName>
</protein>
<evidence type="ECO:0000313" key="2">
    <source>
        <dbReference type="Proteomes" id="UP001596145"/>
    </source>
</evidence>
<dbReference type="AlphaFoldDB" id="A0ABD5QVE2"/>
<dbReference type="EMBL" id="JBHSKV010000021">
    <property type="protein sequence ID" value="MFC5136097.1"/>
    <property type="molecule type" value="Genomic_DNA"/>
</dbReference>